<reference evidence="2" key="1">
    <citation type="submission" date="2018-05" db="EMBL/GenBank/DDBJ databases">
        <authorList>
            <person name="Lanie J.A."/>
            <person name="Ng W.-L."/>
            <person name="Kazmierczak K.M."/>
            <person name="Andrzejewski T.M."/>
            <person name="Davidsen T.M."/>
            <person name="Wayne K.J."/>
            <person name="Tettelin H."/>
            <person name="Glass J.I."/>
            <person name="Rusch D."/>
            <person name="Podicherti R."/>
            <person name="Tsui H.-C.T."/>
            <person name="Winkler M.E."/>
        </authorList>
    </citation>
    <scope>NUCLEOTIDE SEQUENCE</scope>
</reference>
<proteinExistence type="predicted"/>
<dbReference type="InterPro" id="IPR052900">
    <property type="entry name" value="Phospholipid_Metab_Enz"/>
</dbReference>
<dbReference type="InterPro" id="IPR038607">
    <property type="entry name" value="PhoD-like_sf"/>
</dbReference>
<dbReference type="InterPro" id="IPR018946">
    <property type="entry name" value="PhoD-like_MPP"/>
</dbReference>
<dbReference type="AlphaFoldDB" id="A0A381TFY4"/>
<dbReference type="SUPFAM" id="SSF56300">
    <property type="entry name" value="Metallo-dependent phosphatases"/>
    <property type="match status" value="1"/>
</dbReference>
<evidence type="ECO:0000259" key="1">
    <source>
        <dbReference type="Pfam" id="PF09423"/>
    </source>
</evidence>
<dbReference type="Gene3D" id="3.60.21.70">
    <property type="entry name" value="PhoD-like phosphatase"/>
    <property type="match status" value="1"/>
</dbReference>
<organism evidence="2">
    <name type="scientific">marine metagenome</name>
    <dbReference type="NCBI Taxonomy" id="408172"/>
    <lineage>
        <taxon>unclassified sequences</taxon>
        <taxon>metagenomes</taxon>
        <taxon>ecological metagenomes</taxon>
    </lineage>
</organism>
<sequence length="860" mass="95432">MNRRETLRLLLLTAFGSKGFIRVPGLIAQESSFRSLWQDWPDMRWAGPEYWGNRLQDWSIRDGVLVCGVRAPNRTLHCLTHRAVAPRYETSVLIDLSELSRNPKATSLVGLRLGGKGPFTDYRSAAVHGIGIDVGVETTGALRIGDRRSSETISLEGPVRLHVVITDSSGGSRVQLTAHSPDGGPELARLTHNEFKSEDLIGNVALLSHIEEETPDQAAMFSDWDISGSGIFADPSASFGPIMFAQYTLHQNTLKLTAQLAPIESIPELDAVLETRVQEGIWAQVARTPIDALARTARFRVESWVSNRDVEYRIRLTIPLITGPAVYEYLGTVAAEPNPMDSLKAAVFSCNADHGFPDSEVVENVSVHKPDLSLFLGDQFYEGSGGFGIQTSSVEEAALDMLHKWYMFGWSYRDLFRHIPAAFIPDDHDVYHGNVWGEGGKLAPTDQGWGAIAQDQGGYKMPSEWVNAVQMAQTSHLPDPVDPTPVEQGIGVYFTRWDYAGVSFAILEDRKFKSAPANVLPEDAQVLNGWIQNPEFNVREYRDLPEASLLGERQMRFLDNWVGDWSGPSYMKVVLSQTNFASVHTIPEDAMSGAVLPDLPVPEPGNYVLGDKIAADMDSNGWPQDHRDEVLTLLQGCSAFHIAGDQHLATVVRHGIKEFRDAAFTFTGPALNNIWPRRWWPPALGRGTSLDSDRAYTGDFFDGFGNRITVHAAANPRATGLEPSIIRDRVTGYGIVTFDKQRESIRIECWPRHIDPSSGRGQYEGWPISIDRGDGDGRAPLGFLPTIEVRGMSDAVIDVKNTNGERVYVRRIIGSTFRPPVFARETHVVRVGDPSEERWLERSVSEEEWGRGKLVFDFSG</sequence>
<protein>
    <recommendedName>
        <fullName evidence="1">PhoD-like phosphatase metallophosphatase domain-containing protein</fullName>
    </recommendedName>
</protein>
<gene>
    <name evidence="2" type="ORF">METZ01_LOCUS67824</name>
</gene>
<dbReference type="EMBL" id="UINC01004526">
    <property type="protein sequence ID" value="SVA14970.1"/>
    <property type="molecule type" value="Genomic_DNA"/>
</dbReference>
<dbReference type="Pfam" id="PF09423">
    <property type="entry name" value="PhoD"/>
    <property type="match status" value="1"/>
</dbReference>
<dbReference type="InterPro" id="IPR029052">
    <property type="entry name" value="Metallo-depent_PP-like"/>
</dbReference>
<feature type="domain" description="PhoD-like phosphatase metallophosphatase" evidence="1">
    <location>
        <begin position="346"/>
        <end position="654"/>
    </location>
</feature>
<dbReference type="PANTHER" id="PTHR43606">
    <property type="entry name" value="PHOSPHATASE, PUTATIVE (AFU_ORTHOLOGUE AFUA_6G08710)-RELATED"/>
    <property type="match status" value="1"/>
</dbReference>
<accession>A0A381TFY4</accession>
<evidence type="ECO:0000313" key="2">
    <source>
        <dbReference type="EMBL" id="SVA14970.1"/>
    </source>
</evidence>
<dbReference type="PANTHER" id="PTHR43606:SF2">
    <property type="entry name" value="ALKALINE PHOSPHATASE FAMILY PROTEIN (AFU_ORTHOLOGUE AFUA_5G03860)"/>
    <property type="match status" value="1"/>
</dbReference>
<name>A0A381TFY4_9ZZZZ</name>